<dbReference type="InterPro" id="IPR001638">
    <property type="entry name" value="Solute-binding_3/MltF_N"/>
</dbReference>
<evidence type="ECO:0000313" key="7">
    <source>
        <dbReference type="EMBL" id="KWW99755.1"/>
    </source>
</evidence>
<reference evidence="10" key="3">
    <citation type="submission" date="2015-04" db="EMBL/GenBank/DDBJ databases">
        <title>Physiological reanalysis, assessment of diazotrophy, and genome sequences of multiple isolates of Streptomyces thermoautotrophicus.</title>
        <authorList>
            <person name="MacKellar D.C."/>
            <person name="Lieber L."/>
            <person name="Norman J."/>
            <person name="Bolger A."/>
            <person name="Tobin C."/>
            <person name="Murray J.W."/>
            <person name="Chang R."/>
            <person name="Ford T."/>
            <person name="Nguyen P.Q."/>
            <person name="Woodward J."/>
            <person name="Permingeat H."/>
            <person name="Joshi N.S."/>
            <person name="Silver P.A."/>
            <person name="Usadel B."/>
            <person name="Rutherford A.W."/>
            <person name="Friesen M."/>
            <person name="Prell J."/>
        </authorList>
    </citation>
    <scope>NUCLEOTIDE SEQUENCE [LARGE SCALE GENOMIC DNA]</scope>
    <source>
        <strain evidence="10">H1</strain>
    </source>
</reference>
<name>A0A132MPU5_9ACTN</name>
<dbReference type="GO" id="GO:0015276">
    <property type="term" value="F:ligand-gated monoatomic ion channel activity"/>
    <property type="evidence" value="ECO:0007669"/>
    <property type="project" value="InterPro"/>
</dbReference>
<proteinExistence type="inferred from homology"/>
<dbReference type="RefSeq" id="WP_066885622.1">
    <property type="nucleotide sequence ID" value="NZ_CP171739.1"/>
</dbReference>
<evidence type="ECO:0000313" key="9">
    <source>
        <dbReference type="EMBL" id="KWX08980.1"/>
    </source>
</evidence>
<reference evidence="7" key="4">
    <citation type="submission" date="2015-04" db="EMBL/GenBank/DDBJ databases">
        <title>Physiological reanalysis, assessment of diazotrophy, and genome sequences of multiple isolates of Streptomyces thermoautotrophicus.</title>
        <authorList>
            <person name="MacKellar D.C."/>
            <person name="Lieber L."/>
            <person name="Norman J."/>
            <person name="Bolger A."/>
            <person name="Tobin C."/>
            <person name="Murray J.W."/>
            <person name="Woodward J."/>
            <person name="Friesen M."/>
            <person name="Prell J."/>
        </authorList>
    </citation>
    <scope>NUCLEOTIDE SEQUENCE [LARGE SCALE GENOMIC DNA]</scope>
    <source>
        <strain evidence="7">H1</strain>
    </source>
</reference>
<accession>A0A132MPU5</accession>
<evidence type="ECO:0000313" key="12">
    <source>
        <dbReference type="Proteomes" id="UP000070659"/>
    </source>
</evidence>
<feature type="signal peptide" evidence="4">
    <location>
        <begin position="1"/>
        <end position="21"/>
    </location>
</feature>
<dbReference type="InterPro" id="IPR051455">
    <property type="entry name" value="Bact_solute-bind_prot3"/>
</dbReference>
<dbReference type="GO" id="GO:0006865">
    <property type="term" value="P:amino acid transport"/>
    <property type="evidence" value="ECO:0007669"/>
    <property type="project" value="TreeGrafter"/>
</dbReference>
<dbReference type="GO" id="GO:0016020">
    <property type="term" value="C:membrane"/>
    <property type="evidence" value="ECO:0007669"/>
    <property type="project" value="InterPro"/>
</dbReference>
<dbReference type="PANTHER" id="PTHR30085:SF6">
    <property type="entry name" value="ABC TRANSPORTER GLUTAMINE-BINDING PROTEIN GLNH"/>
    <property type="match status" value="1"/>
</dbReference>
<keyword evidence="2" id="KW-0813">Transport</keyword>
<organism evidence="7 10">
    <name type="scientific">Carbonactinospora thermoautotrophica</name>
    <dbReference type="NCBI Taxonomy" id="1469144"/>
    <lineage>
        <taxon>Bacteria</taxon>
        <taxon>Bacillati</taxon>
        <taxon>Actinomycetota</taxon>
        <taxon>Actinomycetes</taxon>
        <taxon>Kitasatosporales</taxon>
        <taxon>Carbonactinosporaceae</taxon>
        <taxon>Carbonactinospora</taxon>
    </lineage>
</organism>
<feature type="chain" id="PRO_5010447022" evidence="4">
    <location>
        <begin position="22"/>
        <end position="299"/>
    </location>
</feature>
<dbReference type="Pfam" id="PF00497">
    <property type="entry name" value="SBP_bac_3"/>
    <property type="match status" value="1"/>
</dbReference>
<dbReference type="PANTHER" id="PTHR30085">
    <property type="entry name" value="AMINO ACID ABC TRANSPORTER PERMEASE"/>
    <property type="match status" value="1"/>
</dbReference>
<dbReference type="GO" id="GO:0030288">
    <property type="term" value="C:outer membrane-bounded periplasmic space"/>
    <property type="evidence" value="ECO:0007669"/>
    <property type="project" value="TreeGrafter"/>
</dbReference>
<dbReference type="OrthoDB" id="9807888at2"/>
<dbReference type="Gene3D" id="3.40.190.10">
    <property type="entry name" value="Periplasmic binding protein-like II"/>
    <property type="match status" value="2"/>
</dbReference>
<dbReference type="PROSITE" id="PS51257">
    <property type="entry name" value="PROKAR_LIPOPROTEIN"/>
    <property type="match status" value="1"/>
</dbReference>
<dbReference type="Proteomes" id="UP000070598">
    <property type="component" value="Unassembled WGS sequence"/>
</dbReference>
<reference evidence="11" key="1">
    <citation type="submission" date="2015-02" db="EMBL/GenBank/DDBJ databases">
        <title>Physiological reanalysis, assessment of diazotrophy, and genome sequences of multiple isolates of Streptomyces thermoautotrophicus.</title>
        <authorList>
            <person name="MacKellar D.C."/>
            <person name="Lieber L."/>
            <person name="Norman J."/>
            <person name="Bolger A."/>
            <person name="Tobin C."/>
            <person name="Murray J.W."/>
            <person name="Friesen M."/>
            <person name="Prell J."/>
        </authorList>
    </citation>
    <scope>NUCLEOTIDE SEQUENCE [LARGE SCALE GENOMIC DNA]</scope>
    <source>
        <strain evidence="11">UBT1</strain>
    </source>
</reference>
<dbReference type="SMART" id="SM00079">
    <property type="entry name" value="PBPe"/>
    <property type="match status" value="1"/>
</dbReference>
<evidence type="ECO:0000256" key="3">
    <source>
        <dbReference type="ARBA" id="ARBA00022729"/>
    </source>
</evidence>
<evidence type="ECO:0000256" key="2">
    <source>
        <dbReference type="ARBA" id="ARBA00022448"/>
    </source>
</evidence>
<evidence type="ECO:0000259" key="6">
    <source>
        <dbReference type="SMART" id="SM00079"/>
    </source>
</evidence>
<feature type="domain" description="Ionotropic glutamate receptor C-terminal" evidence="6">
    <location>
        <begin position="63"/>
        <end position="278"/>
    </location>
</feature>
<comment type="similarity">
    <text evidence="1">Belongs to the bacterial solute-binding protein 3 family.</text>
</comment>
<reference evidence="8 12" key="2">
    <citation type="submission" date="2015-02" db="EMBL/GenBank/DDBJ databases">
        <title>Physiological reanalysis, assessment of diazotrophy, and genome sequences of multiple isolates of Streptomyces thermoautotrophicus.</title>
        <authorList>
            <person name="MacKellar D.C."/>
            <person name="Lieber L."/>
            <person name="Norman J."/>
            <person name="Bolger A."/>
            <person name="Tobin C."/>
            <person name="Murray J.W."/>
            <person name="Prell J."/>
        </authorList>
    </citation>
    <scope>NUCLEOTIDE SEQUENCE [LARGE SCALE GENOMIC DNA]</scope>
    <source>
        <strain evidence="8 12">UBT1</strain>
    </source>
</reference>
<dbReference type="EMBL" id="JYIK01000910">
    <property type="protein sequence ID" value="KWX08980.1"/>
    <property type="molecule type" value="Genomic_DNA"/>
</dbReference>
<dbReference type="Proteomes" id="UP000070188">
    <property type="component" value="Unassembled WGS sequence"/>
</dbReference>
<dbReference type="InterPro" id="IPR001320">
    <property type="entry name" value="Iontro_rcpt_C"/>
</dbReference>
<dbReference type="GO" id="GO:0005576">
    <property type="term" value="C:extracellular region"/>
    <property type="evidence" value="ECO:0007669"/>
    <property type="project" value="TreeGrafter"/>
</dbReference>
<dbReference type="EMBL" id="LAXD01000001">
    <property type="protein sequence ID" value="KWW99755.1"/>
    <property type="molecule type" value="Genomic_DNA"/>
</dbReference>
<evidence type="ECO:0000313" key="11">
    <source>
        <dbReference type="Proteomes" id="UP000070598"/>
    </source>
</evidence>
<keyword evidence="10" id="KW-1185">Reference proteome</keyword>
<dbReference type="CDD" id="cd13690">
    <property type="entry name" value="PBP2_GluB"/>
    <property type="match status" value="1"/>
</dbReference>
<evidence type="ECO:0000313" key="8">
    <source>
        <dbReference type="EMBL" id="KWX04487.1"/>
    </source>
</evidence>
<evidence type="ECO:0000259" key="5">
    <source>
        <dbReference type="SMART" id="SM00062"/>
    </source>
</evidence>
<dbReference type="AlphaFoldDB" id="A0A132MPU5"/>
<comment type="caution">
    <text evidence="7">The sequence shown here is derived from an EMBL/GenBank/DDBJ whole genome shotgun (WGS) entry which is preliminary data.</text>
</comment>
<feature type="domain" description="Solute-binding protein family 3/N-terminal" evidence="5">
    <location>
        <begin position="63"/>
        <end position="287"/>
    </location>
</feature>
<evidence type="ECO:0000256" key="4">
    <source>
        <dbReference type="SAM" id="SignalP"/>
    </source>
</evidence>
<evidence type="ECO:0000256" key="1">
    <source>
        <dbReference type="ARBA" id="ARBA00010333"/>
    </source>
</evidence>
<dbReference type="PATRIC" id="fig|1469144.10.peg.1532"/>
<dbReference type="SUPFAM" id="SSF53850">
    <property type="entry name" value="Periplasmic binding protein-like II"/>
    <property type="match status" value="1"/>
</dbReference>
<dbReference type="Proteomes" id="UP000070659">
    <property type="component" value="Unassembled WGS sequence"/>
</dbReference>
<evidence type="ECO:0000313" key="10">
    <source>
        <dbReference type="Proteomes" id="UP000070188"/>
    </source>
</evidence>
<dbReference type="SMART" id="SM00062">
    <property type="entry name" value="PBPb"/>
    <property type="match status" value="1"/>
</dbReference>
<dbReference type="STRING" id="1469144.LI90_1394"/>
<dbReference type="EMBL" id="JYIJ01000015">
    <property type="protein sequence ID" value="KWX04487.1"/>
    <property type="molecule type" value="Genomic_DNA"/>
</dbReference>
<keyword evidence="3 4" id="KW-0732">Signal</keyword>
<sequence length="299" mass="32283">MNLRKFTAAAGLAVLALLASACGKEGTPGTPAGGSGEKLTYQVAQNVDVAGSPTFQKMKQRGKVIIGVKDDQPNLGFKDVTTGKYEGFDVEIAKMIAAGLGFREDQIEFKTVPSPNREIAIQNGDIDYYVGTYSITDKRKQMVSFAGPYFITGQGLLVRKGETSINGPQDLAGKKVCSVQGSTPLQNIEKVAPQAQRVPLEKYSLCVEQLLQNQVDAVTTDEAILKGYAAQQPDKLKLVGEKFSTEKYGVGLPKDDKALRDKINDILEAAAKDGTWKKIYDATLGKSGTQDTPPPLERY</sequence>
<gene>
    <name evidence="7" type="ORF">LI90_1394</name>
    <name evidence="8" type="ORF">TH66_07955</name>
    <name evidence="9" type="ORF">TR74_12395</name>
</gene>
<protein>
    <submittedName>
        <fullName evidence="8">ABC transporter substrate-binding protein</fullName>
    </submittedName>
    <submittedName>
        <fullName evidence="7">ABC-type transporter</fullName>
    </submittedName>
</protein>